<feature type="region of interest" description="Disordered" evidence="1">
    <location>
        <begin position="57"/>
        <end position="81"/>
    </location>
</feature>
<evidence type="ECO:0000256" key="1">
    <source>
        <dbReference type="SAM" id="MobiDB-lite"/>
    </source>
</evidence>
<gene>
    <name evidence="2" type="ORF">GWI33_001286</name>
</gene>
<name>A0A834LXF7_RHYFE</name>
<protein>
    <submittedName>
        <fullName evidence="2">Uncharacterized protein</fullName>
    </submittedName>
</protein>
<evidence type="ECO:0000313" key="2">
    <source>
        <dbReference type="EMBL" id="KAF7263741.1"/>
    </source>
</evidence>
<comment type="caution">
    <text evidence="2">The sequence shown here is derived from an EMBL/GenBank/DDBJ whole genome shotgun (WGS) entry which is preliminary data.</text>
</comment>
<reference evidence="2" key="1">
    <citation type="submission" date="2020-08" db="EMBL/GenBank/DDBJ databases">
        <title>Genome sequencing and assembly of the red palm weevil Rhynchophorus ferrugineus.</title>
        <authorList>
            <person name="Dias G.B."/>
            <person name="Bergman C.M."/>
            <person name="Manee M."/>
        </authorList>
    </citation>
    <scope>NUCLEOTIDE SEQUENCE</scope>
    <source>
        <strain evidence="2">AA-2017</strain>
        <tissue evidence="2">Whole larva</tissue>
    </source>
</reference>
<sequence length="81" mass="8989">MYVLSISSVSEVQMVHNFFPLLCPTQPPMDFDSDLPARIHQFIIIIYPPPEQPDISSVDDKSIGGVATGPARYTPGPVRYK</sequence>
<accession>A0A834LXF7</accession>
<dbReference type="EMBL" id="JAACXV010019851">
    <property type="protein sequence ID" value="KAF7263741.1"/>
    <property type="molecule type" value="Genomic_DNA"/>
</dbReference>
<keyword evidence="3" id="KW-1185">Reference proteome</keyword>
<dbReference type="AlphaFoldDB" id="A0A834LXF7"/>
<dbReference type="Proteomes" id="UP000625711">
    <property type="component" value="Unassembled WGS sequence"/>
</dbReference>
<organism evidence="2 3">
    <name type="scientific">Rhynchophorus ferrugineus</name>
    <name type="common">Red palm weevil</name>
    <name type="synonym">Curculio ferrugineus</name>
    <dbReference type="NCBI Taxonomy" id="354439"/>
    <lineage>
        <taxon>Eukaryota</taxon>
        <taxon>Metazoa</taxon>
        <taxon>Ecdysozoa</taxon>
        <taxon>Arthropoda</taxon>
        <taxon>Hexapoda</taxon>
        <taxon>Insecta</taxon>
        <taxon>Pterygota</taxon>
        <taxon>Neoptera</taxon>
        <taxon>Endopterygota</taxon>
        <taxon>Coleoptera</taxon>
        <taxon>Polyphaga</taxon>
        <taxon>Cucujiformia</taxon>
        <taxon>Curculionidae</taxon>
        <taxon>Dryophthorinae</taxon>
        <taxon>Rhynchophorus</taxon>
    </lineage>
</organism>
<evidence type="ECO:0000313" key="3">
    <source>
        <dbReference type="Proteomes" id="UP000625711"/>
    </source>
</evidence>
<proteinExistence type="predicted"/>